<gene>
    <name evidence="9" type="primary">dcuC</name>
    <name evidence="9" type="ORF">HWA77_08460</name>
</gene>
<dbReference type="Proteomes" id="UP000533429">
    <property type="component" value="Unassembled WGS sequence"/>
</dbReference>
<evidence type="ECO:0000256" key="2">
    <source>
        <dbReference type="ARBA" id="ARBA00005275"/>
    </source>
</evidence>
<evidence type="ECO:0000256" key="3">
    <source>
        <dbReference type="ARBA" id="ARBA00022448"/>
    </source>
</evidence>
<dbReference type="InterPro" id="IPR004669">
    <property type="entry name" value="C4_dicarb_anaerob_car"/>
</dbReference>
<keyword evidence="3" id="KW-0813">Transport</keyword>
<evidence type="ECO:0000256" key="7">
    <source>
        <dbReference type="ARBA" id="ARBA00023136"/>
    </source>
</evidence>
<dbReference type="PANTHER" id="PTHR42002">
    <property type="entry name" value="ANAEROBIC C4-DICARBOXYLATE TRANSPORTER DCUC-RELATED"/>
    <property type="match status" value="1"/>
</dbReference>
<feature type="transmembrane region" description="Helical" evidence="8">
    <location>
        <begin position="274"/>
        <end position="292"/>
    </location>
</feature>
<dbReference type="InterPro" id="IPR018385">
    <property type="entry name" value="C4_dicarb_anaerob_car-like"/>
</dbReference>
<dbReference type="RefSeq" id="WP_176285076.1">
    <property type="nucleotide sequence ID" value="NZ_JABWTO010000101.1"/>
</dbReference>
<comment type="subcellular location">
    <subcellularLocation>
        <location evidence="1">Cell membrane</location>
        <topology evidence="1">Multi-pass membrane protein</topology>
    </subcellularLocation>
</comment>
<evidence type="ECO:0000256" key="4">
    <source>
        <dbReference type="ARBA" id="ARBA00022475"/>
    </source>
</evidence>
<protein>
    <submittedName>
        <fullName evidence="9">C4-dicarboxylate transporter DcuC</fullName>
    </submittedName>
</protein>
<dbReference type="Pfam" id="PF03606">
    <property type="entry name" value="DcuC"/>
    <property type="match status" value="1"/>
</dbReference>
<evidence type="ECO:0000256" key="5">
    <source>
        <dbReference type="ARBA" id="ARBA00022692"/>
    </source>
</evidence>
<comment type="caution">
    <text evidence="9">The sequence shown here is derived from an EMBL/GenBank/DDBJ whole genome shotgun (WGS) entry which is preliminary data.</text>
</comment>
<feature type="transmembrane region" description="Helical" evidence="8">
    <location>
        <begin position="116"/>
        <end position="147"/>
    </location>
</feature>
<feature type="transmembrane region" description="Helical" evidence="8">
    <location>
        <begin position="159"/>
        <end position="177"/>
    </location>
</feature>
<dbReference type="PANTHER" id="PTHR42002:SF2">
    <property type="entry name" value="ANAEROBIC C4-DICARBOXYLATE TRANSPORTER DCUC-RELATED"/>
    <property type="match status" value="1"/>
</dbReference>
<feature type="transmembrane region" description="Helical" evidence="8">
    <location>
        <begin position="407"/>
        <end position="426"/>
    </location>
</feature>
<evidence type="ECO:0000256" key="6">
    <source>
        <dbReference type="ARBA" id="ARBA00022989"/>
    </source>
</evidence>
<feature type="transmembrane region" description="Helical" evidence="8">
    <location>
        <begin position="313"/>
        <end position="332"/>
    </location>
</feature>
<dbReference type="NCBIfam" id="NF037994">
    <property type="entry name" value="DcuC_1"/>
    <property type="match status" value="1"/>
</dbReference>
<evidence type="ECO:0000313" key="10">
    <source>
        <dbReference type="Proteomes" id="UP000533429"/>
    </source>
</evidence>
<proteinExistence type="inferred from homology"/>
<dbReference type="GO" id="GO:0015556">
    <property type="term" value="F:C4-dicarboxylate transmembrane transporter activity"/>
    <property type="evidence" value="ECO:0007669"/>
    <property type="project" value="InterPro"/>
</dbReference>
<keyword evidence="6 8" id="KW-1133">Transmembrane helix</keyword>
<accession>A0A850QV18</accession>
<feature type="transmembrane region" description="Helical" evidence="8">
    <location>
        <begin position="197"/>
        <end position="216"/>
    </location>
</feature>
<dbReference type="GO" id="GO:0005886">
    <property type="term" value="C:plasma membrane"/>
    <property type="evidence" value="ECO:0007669"/>
    <property type="project" value="UniProtKB-SubCell"/>
</dbReference>
<feature type="transmembrane region" description="Helical" evidence="8">
    <location>
        <begin position="352"/>
        <end position="381"/>
    </location>
</feature>
<dbReference type="AlphaFoldDB" id="A0A850QV18"/>
<evidence type="ECO:0000256" key="1">
    <source>
        <dbReference type="ARBA" id="ARBA00004651"/>
    </source>
</evidence>
<keyword evidence="4" id="KW-1003">Cell membrane</keyword>
<reference evidence="9 10" key="1">
    <citation type="submission" date="2020-06" db="EMBL/GenBank/DDBJ databases">
        <title>Photobacterium damselae subsp. damselae comparative genomics.</title>
        <authorList>
            <person name="Osorio C.R."/>
        </authorList>
    </citation>
    <scope>NUCLEOTIDE SEQUENCE [LARGE SCALE GENOMIC DNA]</scope>
    <source>
        <strain evidence="9 10">TW250/03</strain>
    </source>
</reference>
<dbReference type="NCBIfam" id="TIGR00771">
    <property type="entry name" value="DcuC"/>
    <property type="match status" value="1"/>
</dbReference>
<feature type="transmembrane region" description="Helical" evidence="8">
    <location>
        <begin position="74"/>
        <end position="96"/>
    </location>
</feature>
<keyword evidence="5 8" id="KW-0812">Transmembrane</keyword>
<evidence type="ECO:0000256" key="8">
    <source>
        <dbReference type="SAM" id="Phobius"/>
    </source>
</evidence>
<sequence length="456" mass="48576">MFPIIAVVIVIIFTAKLILKGYKTEPVLLISGLILMALSGFFGWGEILHSSIKSTNIAAFDLFRYIQDLMSHRVASLGLMIMSLVGFAEYMTYIGADAVIVRGAVKPLSRIKNKNILLFFAYIVGALLQLAVPSATALAVLLMVTLYPIMVGLGISRGSAAAVIASSLALTFTPLGVDAIRASEALHLDLMTYIVSYQAPTSLVALLAVGITHVFWQSCCDKKLGTTDGSSTNRMSSQEADVERAPTIYGILPVLPIIFAVVFSKLVIDSVNLDVTTIVFISMFIAMVFEGIRRRSLKILFDGFNVFMKGMGNAFSTVVFLLVAAGVFAYGIQSTGAITHLVELAKQVGMPFVGLTFLFALVVGVASIIMGSGNAAFLSFVEIIPTIAKSMNADPILMMLPIQEASALGRAASPVAACVIVAASGAKISTFDVVKRTSIPILVGFITHFIAVLILI</sequence>
<organism evidence="9 10">
    <name type="scientific">Photobacterium damselae subsp. damselae</name>
    <name type="common">Listonella damsela</name>
    <dbReference type="NCBI Taxonomy" id="85581"/>
    <lineage>
        <taxon>Bacteria</taxon>
        <taxon>Pseudomonadati</taxon>
        <taxon>Pseudomonadota</taxon>
        <taxon>Gammaproteobacteria</taxon>
        <taxon>Vibrionales</taxon>
        <taxon>Vibrionaceae</taxon>
        <taxon>Photobacterium</taxon>
    </lineage>
</organism>
<name>A0A850QV18_PHODD</name>
<feature type="transmembrane region" description="Helical" evidence="8">
    <location>
        <begin position="27"/>
        <end position="44"/>
    </location>
</feature>
<dbReference type="EMBL" id="JABXOR010000532">
    <property type="protein sequence ID" value="NVP00238.1"/>
    <property type="molecule type" value="Genomic_DNA"/>
</dbReference>
<keyword evidence="7 8" id="KW-0472">Membrane</keyword>
<comment type="similarity">
    <text evidence="2">Belongs to the DcuC/DcuD transporter (TC 2.A.61) family.</text>
</comment>
<feature type="transmembrane region" description="Helical" evidence="8">
    <location>
        <begin position="248"/>
        <end position="268"/>
    </location>
</feature>
<feature type="transmembrane region" description="Helical" evidence="8">
    <location>
        <begin position="438"/>
        <end position="455"/>
    </location>
</feature>
<evidence type="ECO:0000313" key="9">
    <source>
        <dbReference type="EMBL" id="NVP00238.1"/>
    </source>
</evidence>